<accession>A0A6A9V1X5</accession>
<dbReference type="InterPro" id="IPR035172">
    <property type="entry name" value="DUF5302"/>
</dbReference>
<organism evidence="2 3">
    <name type="scientific">Auraticoccus cholistanensis</name>
    <dbReference type="NCBI Taxonomy" id="2656650"/>
    <lineage>
        <taxon>Bacteria</taxon>
        <taxon>Bacillati</taxon>
        <taxon>Actinomycetota</taxon>
        <taxon>Actinomycetes</taxon>
        <taxon>Propionibacteriales</taxon>
        <taxon>Propionibacteriaceae</taxon>
        <taxon>Auraticoccus</taxon>
    </lineage>
</organism>
<dbReference type="RefSeq" id="WP_156611835.1">
    <property type="nucleotide sequence ID" value="NZ_WPCU01000010.1"/>
</dbReference>
<feature type="region of interest" description="Disordered" evidence="1">
    <location>
        <begin position="1"/>
        <end position="68"/>
    </location>
</feature>
<reference evidence="2 3" key="1">
    <citation type="submission" date="2019-12" db="EMBL/GenBank/DDBJ databases">
        <title>Auraticoccus cholistani sp. nov., an actinomycete isolated from soil of Cholistan desert.</title>
        <authorList>
            <person name="Cheema M.T."/>
        </authorList>
    </citation>
    <scope>NUCLEOTIDE SEQUENCE [LARGE SCALE GENOMIC DNA]</scope>
    <source>
        <strain evidence="2 3">F435</strain>
    </source>
</reference>
<keyword evidence="3" id="KW-1185">Reference proteome</keyword>
<evidence type="ECO:0008006" key="4">
    <source>
        <dbReference type="Google" id="ProtNLM"/>
    </source>
</evidence>
<evidence type="ECO:0000256" key="1">
    <source>
        <dbReference type="SAM" id="MobiDB-lite"/>
    </source>
</evidence>
<dbReference type="EMBL" id="WPCU01000010">
    <property type="protein sequence ID" value="MVA77569.1"/>
    <property type="molecule type" value="Genomic_DNA"/>
</dbReference>
<dbReference type="Proteomes" id="UP000435304">
    <property type="component" value="Unassembled WGS sequence"/>
</dbReference>
<feature type="compositionally biased region" description="Basic residues" evidence="1">
    <location>
        <begin position="58"/>
        <end position="68"/>
    </location>
</feature>
<dbReference type="AlphaFoldDB" id="A0A6A9V1X5"/>
<evidence type="ECO:0000313" key="2">
    <source>
        <dbReference type="EMBL" id="MVA77569.1"/>
    </source>
</evidence>
<proteinExistence type="predicted"/>
<gene>
    <name evidence="2" type="ORF">GC722_16315</name>
</gene>
<name>A0A6A9V1X5_9ACTN</name>
<dbReference type="Pfam" id="PF17227">
    <property type="entry name" value="DUF5302"/>
    <property type="match status" value="1"/>
</dbReference>
<evidence type="ECO:0000313" key="3">
    <source>
        <dbReference type="Proteomes" id="UP000435304"/>
    </source>
</evidence>
<feature type="compositionally biased region" description="Basic and acidic residues" evidence="1">
    <location>
        <begin position="13"/>
        <end position="30"/>
    </location>
</feature>
<protein>
    <recommendedName>
        <fullName evidence="4">DUF5302 domain-containing protein</fullName>
    </recommendedName>
</protein>
<comment type="caution">
    <text evidence="2">The sequence shown here is derived from an EMBL/GenBank/DDBJ whole genome shotgun (WGS) entry which is preliminary data.</text>
</comment>
<sequence>MTKQPQDGGNGADDVKERMRQALQRKREQSHPSAPRAGTGASGNEKMHGIEGHIPTQMHRRKAGGGGA</sequence>